<organism evidence="1 2">
    <name type="scientific">Meripilus lineatus</name>
    <dbReference type="NCBI Taxonomy" id="2056292"/>
    <lineage>
        <taxon>Eukaryota</taxon>
        <taxon>Fungi</taxon>
        <taxon>Dikarya</taxon>
        <taxon>Basidiomycota</taxon>
        <taxon>Agaricomycotina</taxon>
        <taxon>Agaricomycetes</taxon>
        <taxon>Polyporales</taxon>
        <taxon>Meripilaceae</taxon>
        <taxon>Meripilus</taxon>
    </lineage>
</organism>
<dbReference type="EMBL" id="JANAWD010000020">
    <property type="protein sequence ID" value="KAJ3490932.1"/>
    <property type="molecule type" value="Genomic_DNA"/>
</dbReference>
<protein>
    <submittedName>
        <fullName evidence="1">Uncharacterized protein</fullName>
    </submittedName>
</protein>
<reference evidence="1" key="1">
    <citation type="submission" date="2022-07" db="EMBL/GenBank/DDBJ databases">
        <title>Genome Sequence of Physisporinus lineatus.</title>
        <authorList>
            <person name="Buettner E."/>
        </authorList>
    </citation>
    <scope>NUCLEOTIDE SEQUENCE</scope>
    <source>
        <strain evidence="1">VT162</strain>
    </source>
</reference>
<keyword evidence="2" id="KW-1185">Reference proteome</keyword>
<name>A0AAD5VCN4_9APHY</name>
<proteinExistence type="predicted"/>
<gene>
    <name evidence="1" type="ORF">NLI96_g1099</name>
</gene>
<evidence type="ECO:0000313" key="2">
    <source>
        <dbReference type="Proteomes" id="UP001212997"/>
    </source>
</evidence>
<dbReference type="Proteomes" id="UP001212997">
    <property type="component" value="Unassembled WGS sequence"/>
</dbReference>
<accession>A0AAD5VCN4</accession>
<sequence length="227" mass="25239">MDSATTSASDVSLLETRIQALTELSNQIESLRQAPSLLLRGPSLLSIVPDDPSGPIQSEPASRLKGGLNQLKELTEKVRSKAVQEALVSARDSEQKDKTGLELKHTRHDTLKHCRPPSPESPQPFTSFQPTAALPFPTWDGIEPALKLEGLTEFIRDYNRSNKPRLHIWFSTASKRNGDVLNTPVIVRFIIRDVVAIYLTLDHLSNDTTLMVESATAFGPREKVRHQ</sequence>
<evidence type="ECO:0000313" key="1">
    <source>
        <dbReference type="EMBL" id="KAJ3490932.1"/>
    </source>
</evidence>
<dbReference type="AlphaFoldDB" id="A0AAD5VCN4"/>
<comment type="caution">
    <text evidence="1">The sequence shown here is derived from an EMBL/GenBank/DDBJ whole genome shotgun (WGS) entry which is preliminary data.</text>
</comment>